<dbReference type="EMBL" id="MK387869">
    <property type="protein sequence ID" value="QAX92390.1"/>
    <property type="molecule type" value="Genomic_DNA"/>
</dbReference>
<keyword evidence="3" id="KW-1185">Reference proteome</keyword>
<dbReference type="Pfam" id="PF18668">
    <property type="entry name" value="Tail_spike_N"/>
    <property type="match status" value="1"/>
</dbReference>
<organism evidence="2 3">
    <name type="scientific">Providencia phage vB_PstP_PS3</name>
    <dbReference type="NCBI Taxonomy" id="2848038"/>
    <lineage>
        <taxon>Viruses</taxon>
        <taxon>Duplodnaviria</taxon>
        <taxon>Heunggongvirae</taxon>
        <taxon>Uroviricota</taxon>
        <taxon>Caudoviricetes</taxon>
        <taxon>Autographivirales</taxon>
        <taxon>Autoscriptoviridae</taxon>
        <taxon>Slopekvirinae</taxon>
        <taxon>Kakivirus</taxon>
        <taxon>Kakivirus PS3</taxon>
    </lineage>
</organism>
<proteinExistence type="predicted"/>
<reference evidence="3" key="1">
    <citation type="submission" date="2019-01" db="EMBL/GenBank/DDBJ databases">
        <title>PS3, a novel KP34virus infecting Providencia stuartii with a tail spike-associated depolymerase that enhances serum-mediated killing.</title>
        <authorList>
            <person name="Oliveira H."/>
            <person name="Mendes B."/>
            <person name="Lobocka M."/>
            <person name="Azeredo J."/>
        </authorList>
    </citation>
    <scope>NUCLEOTIDE SEQUENCE [LARGE SCALE GENOMIC DNA]</scope>
</reference>
<feature type="domain" description="Tail spike TSP1/Gp66 N-terminal" evidence="1">
    <location>
        <begin position="18"/>
        <end position="76"/>
    </location>
</feature>
<name>A0A411AWE2_9CAUD</name>
<accession>A0A411AWE2</accession>
<evidence type="ECO:0000259" key="1">
    <source>
        <dbReference type="Pfam" id="PF18668"/>
    </source>
</evidence>
<gene>
    <name evidence="2" type="ORF">Stuart_52</name>
</gene>
<sequence>MAKVNRTVLHDSVPTFQEFSTGGVVRTKYDLFKNKDGLWEWHGTFPKTVPAGSTPESTGGIWSDTNPDGLWVNVGDVSLREDLISGDGALIGVGHGTLKDAIGYVTPEMFGDVDGDAYEALQAAFSSDLPCKLSARTYRTSRPLYYDSGKVIEGAGELFTRIVKYSDSTSGLGQITINGKEMDYEVDAILIARGSHEFWYTHFNRLSGFSLLREGTPSNAKACYGLYAPLICQSSYSQIHIEGRITGVYTVDAWMINWDRVESKSDAPWKMGAAGTNWVNNGTSNVFNACWAHSSKNDNYAWDFENFTYTIMNSCGTDFAGSNNNPSAGVYRFKNTGITLNACGAESIHCRRFMRSELNSQVTMNGCNFMEIYNKYHPEAIKWNDTNSLFQAISNSTLIFNSTSVNAKYDFGGDKDTVSSLAHAVDRSCIIWDQYSRSRPLMKSISRSTADIKSSYGISWNSASKVRINTEGLYIEDISDGSDQNLNKDVANLEYIHKTNRALITQSYIESKSFPLSGGHLDDLRVRGNLTFHSGSAANNTVANGYPEDGGAYFIKQYSTGGVGTNTRTIQEAIKTDDIGWVYKWVRGAEWGKPFGAWRKVEIN</sequence>
<evidence type="ECO:0000313" key="3">
    <source>
        <dbReference type="Proteomes" id="UP000290695"/>
    </source>
</evidence>
<protein>
    <submittedName>
        <fullName evidence="2">Tail fiber protein</fullName>
    </submittedName>
</protein>
<evidence type="ECO:0000313" key="2">
    <source>
        <dbReference type="EMBL" id="QAX92390.1"/>
    </source>
</evidence>
<dbReference type="Proteomes" id="UP000290695">
    <property type="component" value="Segment"/>
</dbReference>
<dbReference type="Gene3D" id="2.10.10.80">
    <property type="match status" value="1"/>
</dbReference>
<dbReference type="InterPro" id="IPR040775">
    <property type="entry name" value="Tail_spike_N"/>
</dbReference>